<name>A0A914WKH3_9BILA</name>
<dbReference type="GO" id="GO:0106370">
    <property type="term" value="F:protein-L-histidine N-pros-methyltransferase activity"/>
    <property type="evidence" value="ECO:0007669"/>
    <property type="project" value="InterPro"/>
</dbReference>
<dbReference type="AlphaFoldDB" id="A0A914WKH3"/>
<evidence type="ECO:0000313" key="1">
    <source>
        <dbReference type="Proteomes" id="UP000887566"/>
    </source>
</evidence>
<evidence type="ECO:0000313" key="2">
    <source>
        <dbReference type="WBParaSite" id="PSAMB.scaffold4298size15064.g23954.t1"/>
    </source>
</evidence>
<dbReference type="Proteomes" id="UP000887566">
    <property type="component" value="Unplaced"/>
</dbReference>
<proteinExistence type="predicted"/>
<dbReference type="Gene3D" id="3.40.50.150">
    <property type="entry name" value="Vaccinia Virus protein VP39"/>
    <property type="match status" value="1"/>
</dbReference>
<reference evidence="2" key="1">
    <citation type="submission" date="2022-11" db="UniProtKB">
        <authorList>
            <consortium name="WormBaseParasite"/>
        </authorList>
    </citation>
    <scope>IDENTIFICATION</scope>
</reference>
<organism evidence="1 2">
    <name type="scientific">Plectus sambesii</name>
    <dbReference type="NCBI Taxonomy" id="2011161"/>
    <lineage>
        <taxon>Eukaryota</taxon>
        <taxon>Metazoa</taxon>
        <taxon>Ecdysozoa</taxon>
        <taxon>Nematoda</taxon>
        <taxon>Chromadorea</taxon>
        <taxon>Plectida</taxon>
        <taxon>Plectina</taxon>
        <taxon>Plectoidea</taxon>
        <taxon>Plectidae</taxon>
        <taxon>Plectus</taxon>
    </lineage>
</organism>
<dbReference type="InterPro" id="IPR007884">
    <property type="entry name" value="METL9"/>
</dbReference>
<dbReference type="CDD" id="cd02440">
    <property type="entry name" value="AdoMet_MTases"/>
    <property type="match status" value="1"/>
</dbReference>
<dbReference type="SUPFAM" id="SSF53335">
    <property type="entry name" value="S-adenosyl-L-methionine-dependent methyltransferases"/>
    <property type="match status" value="1"/>
</dbReference>
<protein>
    <submittedName>
        <fullName evidence="2">Uncharacterized protein</fullName>
    </submittedName>
</protein>
<dbReference type="PANTHER" id="PTHR12890:SF0">
    <property type="entry name" value="PROTEIN-L-HISTIDINE N-PROS-METHYLTRANSFERASE"/>
    <property type="match status" value="1"/>
</dbReference>
<sequence>MQRGRRISEALLAKEKSDAHLLSVDKAEWYQVDRRQLSSLLDATFLQLSFDREAEEFLANSLSTSNSICLQTYYTLATLFLQTFITKTSINGVLDRGGMYLFSPQHFQQLLDLPPDWIAADKKMIDLGAGDGAITEVMKQYYKQASATEASQIMQWRLRQKDITLLPIDGWNDQHFDLISALNLLDRHFDPKSLLRDLRKTALDSNGIVLLAVVLPWSQYVEFNLNDTTSTRATDHITLDGSTFEQQANSLTEQLLIPAGFQVLRWTKLPYLCEGDSYRAYYKLTDSVFVLKAIP</sequence>
<dbReference type="WBParaSite" id="PSAMB.scaffold4298size15064.g23954.t1">
    <property type="protein sequence ID" value="PSAMB.scaffold4298size15064.g23954.t1"/>
    <property type="gene ID" value="PSAMB.scaffold4298size15064.g23954"/>
</dbReference>
<accession>A0A914WKH3</accession>
<dbReference type="Pfam" id="PF05219">
    <property type="entry name" value="DREV"/>
    <property type="match status" value="1"/>
</dbReference>
<keyword evidence="1" id="KW-1185">Reference proteome</keyword>
<dbReference type="InterPro" id="IPR029063">
    <property type="entry name" value="SAM-dependent_MTases_sf"/>
</dbReference>
<dbReference type="PANTHER" id="PTHR12890">
    <property type="entry name" value="DREV PROTEIN"/>
    <property type="match status" value="1"/>
</dbReference>